<evidence type="ECO:0000313" key="7">
    <source>
        <dbReference type="EMBL" id="KAH7134951.1"/>
    </source>
</evidence>
<keyword evidence="4 5" id="KW-0472">Membrane</keyword>
<feature type="transmembrane region" description="Helical" evidence="5">
    <location>
        <begin position="304"/>
        <end position="322"/>
    </location>
</feature>
<accession>A0A9P9EEB1</accession>
<sequence length="467" mass="50419">MLPTLPLIYTTTFLFLLGESLQPAPRISIYESIVCRQHYQHLHDGGGDTPKWDCKIPAVQSELALLTGMERLSIIIPSLLAIPFAALADRYGHALVLRIAIFGVLLEDLYPLVVCWFPDVFPIRLIWLHFFFSLIGGGMTVVVSLLHVIVAESVETEERTGVFFRLRAAGVGATVLGYAGSGWLMKGTAGAWVAWSVGLGGLFLSMVTTMGLANTTCVSEVRMEEEEENLKTGGNWRRWISEGVDFVNRVYALLGRNRQVLVVLVLVLLSQLGFDAVPLMLAIYVCKRFGWSFADASFLNSLEMLIELITLIAILPLATYLLSRYPLSPFSKDAHIARTSLFLLSAGCLLLGLSPSIGPAILGIVTIALGTGQDSVLRSMATDMVEPNGVSIVYSAITMVRAIGGSISGPIYAGLYSAGLEAGESWLGLPYLVAGMLCGIAALGVLGLRDVGGYERVGGGEEEVREE</sequence>
<keyword evidence="6" id="KW-0732">Signal</keyword>
<keyword evidence="2 5" id="KW-0812">Transmembrane</keyword>
<dbReference type="Pfam" id="PF07690">
    <property type="entry name" value="MFS_1"/>
    <property type="match status" value="1"/>
</dbReference>
<feature type="transmembrane region" description="Helical" evidence="5">
    <location>
        <begin position="260"/>
        <end position="284"/>
    </location>
</feature>
<evidence type="ECO:0000256" key="3">
    <source>
        <dbReference type="ARBA" id="ARBA00022989"/>
    </source>
</evidence>
<evidence type="ECO:0000313" key="8">
    <source>
        <dbReference type="Proteomes" id="UP000700596"/>
    </source>
</evidence>
<dbReference type="OrthoDB" id="194139at2759"/>
<evidence type="ECO:0000256" key="5">
    <source>
        <dbReference type="SAM" id="Phobius"/>
    </source>
</evidence>
<dbReference type="InterPro" id="IPR011701">
    <property type="entry name" value="MFS"/>
</dbReference>
<dbReference type="PANTHER" id="PTHR23507:SF1">
    <property type="entry name" value="FI18259P1-RELATED"/>
    <property type="match status" value="1"/>
</dbReference>
<feature type="signal peptide" evidence="6">
    <location>
        <begin position="1"/>
        <end position="20"/>
    </location>
</feature>
<protein>
    <submittedName>
        <fullName evidence="7">Major facilitator superfamily domain-containing protein</fullName>
    </submittedName>
</protein>
<dbReference type="GO" id="GO:0016020">
    <property type="term" value="C:membrane"/>
    <property type="evidence" value="ECO:0007669"/>
    <property type="project" value="UniProtKB-SubCell"/>
</dbReference>
<dbReference type="PANTHER" id="PTHR23507">
    <property type="entry name" value="ZGC:174356"/>
    <property type="match status" value="1"/>
</dbReference>
<name>A0A9P9EEB1_9PLEO</name>
<dbReference type="Proteomes" id="UP000700596">
    <property type="component" value="Unassembled WGS sequence"/>
</dbReference>
<feature type="chain" id="PRO_5040445138" evidence="6">
    <location>
        <begin position="21"/>
        <end position="467"/>
    </location>
</feature>
<dbReference type="GO" id="GO:0022857">
    <property type="term" value="F:transmembrane transporter activity"/>
    <property type="evidence" value="ECO:0007669"/>
    <property type="project" value="InterPro"/>
</dbReference>
<feature type="transmembrane region" description="Helical" evidence="5">
    <location>
        <begin position="71"/>
        <end position="88"/>
    </location>
</feature>
<evidence type="ECO:0000256" key="6">
    <source>
        <dbReference type="SAM" id="SignalP"/>
    </source>
</evidence>
<reference evidence="7" key="1">
    <citation type="journal article" date="2021" name="Nat. Commun.">
        <title>Genetic determinants of endophytism in the Arabidopsis root mycobiome.</title>
        <authorList>
            <person name="Mesny F."/>
            <person name="Miyauchi S."/>
            <person name="Thiergart T."/>
            <person name="Pickel B."/>
            <person name="Atanasova L."/>
            <person name="Karlsson M."/>
            <person name="Huettel B."/>
            <person name="Barry K.W."/>
            <person name="Haridas S."/>
            <person name="Chen C."/>
            <person name="Bauer D."/>
            <person name="Andreopoulos W."/>
            <person name="Pangilinan J."/>
            <person name="LaButti K."/>
            <person name="Riley R."/>
            <person name="Lipzen A."/>
            <person name="Clum A."/>
            <person name="Drula E."/>
            <person name="Henrissat B."/>
            <person name="Kohler A."/>
            <person name="Grigoriev I.V."/>
            <person name="Martin F.M."/>
            <person name="Hacquard S."/>
        </authorList>
    </citation>
    <scope>NUCLEOTIDE SEQUENCE</scope>
    <source>
        <strain evidence="7">MPI-CAGE-CH-0243</strain>
    </source>
</reference>
<feature type="transmembrane region" description="Helical" evidence="5">
    <location>
        <begin position="95"/>
        <end position="114"/>
    </location>
</feature>
<evidence type="ECO:0000256" key="2">
    <source>
        <dbReference type="ARBA" id="ARBA00022692"/>
    </source>
</evidence>
<organism evidence="7 8">
    <name type="scientific">Dendryphion nanum</name>
    <dbReference type="NCBI Taxonomy" id="256645"/>
    <lineage>
        <taxon>Eukaryota</taxon>
        <taxon>Fungi</taxon>
        <taxon>Dikarya</taxon>
        <taxon>Ascomycota</taxon>
        <taxon>Pezizomycotina</taxon>
        <taxon>Dothideomycetes</taxon>
        <taxon>Pleosporomycetidae</taxon>
        <taxon>Pleosporales</taxon>
        <taxon>Torulaceae</taxon>
        <taxon>Dendryphion</taxon>
    </lineage>
</organism>
<comment type="subcellular location">
    <subcellularLocation>
        <location evidence="1">Membrane</location>
        <topology evidence="1">Multi-pass membrane protein</topology>
    </subcellularLocation>
</comment>
<feature type="transmembrane region" description="Helical" evidence="5">
    <location>
        <begin position="427"/>
        <end position="448"/>
    </location>
</feature>
<proteinExistence type="predicted"/>
<dbReference type="Gene3D" id="1.20.1250.20">
    <property type="entry name" value="MFS general substrate transporter like domains"/>
    <property type="match status" value="2"/>
</dbReference>
<feature type="transmembrane region" description="Helical" evidence="5">
    <location>
        <begin position="162"/>
        <end position="180"/>
    </location>
</feature>
<feature type="transmembrane region" description="Helical" evidence="5">
    <location>
        <begin position="342"/>
        <end position="372"/>
    </location>
</feature>
<evidence type="ECO:0000256" key="4">
    <source>
        <dbReference type="ARBA" id="ARBA00023136"/>
    </source>
</evidence>
<keyword evidence="8" id="KW-1185">Reference proteome</keyword>
<evidence type="ECO:0000256" key="1">
    <source>
        <dbReference type="ARBA" id="ARBA00004141"/>
    </source>
</evidence>
<dbReference type="InterPro" id="IPR036259">
    <property type="entry name" value="MFS_trans_sf"/>
</dbReference>
<dbReference type="AlphaFoldDB" id="A0A9P9EEB1"/>
<dbReference type="SUPFAM" id="SSF103473">
    <property type="entry name" value="MFS general substrate transporter"/>
    <property type="match status" value="1"/>
</dbReference>
<keyword evidence="3 5" id="KW-1133">Transmembrane helix</keyword>
<feature type="transmembrane region" description="Helical" evidence="5">
    <location>
        <begin position="192"/>
        <end position="213"/>
    </location>
</feature>
<feature type="transmembrane region" description="Helical" evidence="5">
    <location>
        <begin position="126"/>
        <end position="150"/>
    </location>
</feature>
<gene>
    <name evidence="7" type="ORF">B0J11DRAFT_517240</name>
</gene>
<comment type="caution">
    <text evidence="7">The sequence shown here is derived from an EMBL/GenBank/DDBJ whole genome shotgun (WGS) entry which is preliminary data.</text>
</comment>
<dbReference type="EMBL" id="JAGMWT010000002">
    <property type="protein sequence ID" value="KAH7134951.1"/>
    <property type="molecule type" value="Genomic_DNA"/>
</dbReference>